<dbReference type="eggNOG" id="COG2208">
    <property type="taxonomic scope" value="Bacteria"/>
</dbReference>
<dbReference type="InterPro" id="IPR035965">
    <property type="entry name" value="PAS-like_dom_sf"/>
</dbReference>
<dbReference type="HOGENOM" id="CLU_000445_43_8_11"/>
<dbReference type="InterPro" id="IPR001610">
    <property type="entry name" value="PAC"/>
</dbReference>
<proteinExistence type="predicted"/>
<dbReference type="InterPro" id="IPR001932">
    <property type="entry name" value="PPM-type_phosphatase-like_dom"/>
</dbReference>
<dbReference type="GO" id="GO:0016791">
    <property type="term" value="F:phosphatase activity"/>
    <property type="evidence" value="ECO:0007669"/>
    <property type="project" value="TreeGrafter"/>
</dbReference>
<dbReference type="Proteomes" id="UP000007962">
    <property type="component" value="Chromosome"/>
</dbReference>
<evidence type="ECO:0000259" key="2">
    <source>
        <dbReference type="PROSITE" id="PS50112"/>
    </source>
</evidence>
<dbReference type="InterPro" id="IPR000700">
    <property type="entry name" value="PAS-assoc_C"/>
</dbReference>
<evidence type="ECO:0000256" key="1">
    <source>
        <dbReference type="ARBA" id="ARBA00022801"/>
    </source>
</evidence>
<sequence>MTSIDDIYRAAQASQVSIVVTDAREDDEPIVWVNEAFTRTTGYARDAALGRNCRFLQGPATDPAAVARLGLAVRADEPVAAALLNYRPDGTPFWNDVSISPVRDDAGAVTHHVGVQVDVTARADAERERDRVISASRTAQRRLELLRRIGDDLHGVFDADAEAAMLPGILVPELADWAMVVSLDDAGRLRPPHVATVGGGSGPAHEAAAVLTSLGRGDLDPSGALSRLLVSDDGALLVSSEVAAWWGRQTLRDDVPAAVATLGAHHVVAVPLDARGARLGVLVLGAGDARHLDERDLATARMAASRAAVALDNARLYRRESSRVRDLQRTLVPHLTPLDGLEIATHYGPADATDVGGDWFDAFRANDGNVGIVIGDVAGHDLRAAGSMGQLRSLIRARAWGGTGPGRTLTEVDAIAQDLGSIDLSTCLYAHLERVADDDGEHVVVGWARAAHPPMLAVTPDGVVHVLDGGLSTPIGLTHPHGERPEMHAAFPLGTTLVLCTDGLVERREESLEAGLARLAAAVGEMPDAPVEAVRDHVVSQLEPEGGWRDDTTLVVARVVALPADGQQEPDLVRRGPGGS</sequence>
<dbReference type="NCBIfam" id="TIGR00229">
    <property type="entry name" value="sensory_box"/>
    <property type="match status" value="1"/>
</dbReference>
<dbReference type="PROSITE" id="PS50112">
    <property type="entry name" value="PAS"/>
    <property type="match status" value="1"/>
</dbReference>
<dbReference type="STRING" id="471853.Bcav_0617"/>
<dbReference type="Gene3D" id="3.60.40.10">
    <property type="entry name" value="PPM-type phosphatase domain"/>
    <property type="match status" value="1"/>
</dbReference>
<dbReference type="PANTHER" id="PTHR43156:SF2">
    <property type="entry name" value="STAGE II SPORULATION PROTEIN E"/>
    <property type="match status" value="1"/>
</dbReference>
<dbReference type="PANTHER" id="PTHR43156">
    <property type="entry name" value="STAGE II SPORULATION PROTEIN E-RELATED"/>
    <property type="match status" value="1"/>
</dbReference>
<evidence type="ECO:0000259" key="3">
    <source>
        <dbReference type="PROSITE" id="PS50113"/>
    </source>
</evidence>
<dbReference type="InterPro" id="IPR029016">
    <property type="entry name" value="GAF-like_dom_sf"/>
</dbReference>
<dbReference type="AlphaFoldDB" id="C5BXY5"/>
<dbReference type="OrthoDB" id="319881at2"/>
<keyword evidence="1" id="KW-0378">Hydrolase</keyword>
<name>C5BXY5_BEUC1</name>
<organism evidence="4 5">
    <name type="scientific">Beutenbergia cavernae (strain ATCC BAA-8 / DSM 12333 / CCUG 43141 / JCM 11478 / NBRC 16432 / NCIMB 13614 / HKI 0122)</name>
    <dbReference type="NCBI Taxonomy" id="471853"/>
    <lineage>
        <taxon>Bacteria</taxon>
        <taxon>Bacillati</taxon>
        <taxon>Actinomycetota</taxon>
        <taxon>Actinomycetes</taxon>
        <taxon>Micrococcales</taxon>
        <taxon>Beutenbergiaceae</taxon>
        <taxon>Beutenbergia</taxon>
    </lineage>
</organism>
<accession>C5BXY5</accession>
<evidence type="ECO:0000313" key="4">
    <source>
        <dbReference type="EMBL" id="ACQ78879.1"/>
    </source>
</evidence>
<keyword evidence="5" id="KW-1185">Reference proteome</keyword>
<feature type="domain" description="PAS" evidence="2">
    <location>
        <begin position="3"/>
        <end position="52"/>
    </location>
</feature>
<feature type="domain" description="PAC" evidence="3">
    <location>
        <begin position="77"/>
        <end position="131"/>
    </location>
</feature>
<dbReference type="RefSeq" id="WP_012725659.1">
    <property type="nucleotide sequence ID" value="NC_012669.1"/>
</dbReference>
<dbReference type="KEGG" id="bcv:Bcav_0617"/>
<dbReference type="SUPFAM" id="SSF55781">
    <property type="entry name" value="GAF domain-like"/>
    <property type="match status" value="2"/>
</dbReference>
<dbReference type="InterPro" id="IPR052016">
    <property type="entry name" value="Bact_Sigma-Reg"/>
</dbReference>
<dbReference type="InterPro" id="IPR000014">
    <property type="entry name" value="PAS"/>
</dbReference>
<protein>
    <submittedName>
        <fullName evidence="4">Putative PAS/PAC sensor protein</fullName>
    </submittedName>
</protein>
<dbReference type="CDD" id="cd00130">
    <property type="entry name" value="PAS"/>
    <property type="match status" value="1"/>
</dbReference>
<gene>
    <name evidence="4" type="ordered locus">Bcav_0617</name>
</gene>
<dbReference type="Gene3D" id="3.30.450.20">
    <property type="entry name" value="PAS domain"/>
    <property type="match status" value="1"/>
</dbReference>
<dbReference type="Gene3D" id="3.30.450.40">
    <property type="match status" value="1"/>
</dbReference>
<dbReference type="Pfam" id="PF07228">
    <property type="entry name" value="SpoIIE"/>
    <property type="match status" value="1"/>
</dbReference>
<evidence type="ECO:0000313" key="5">
    <source>
        <dbReference type="Proteomes" id="UP000007962"/>
    </source>
</evidence>
<reference evidence="4 5" key="1">
    <citation type="journal article" date="2009" name="Stand. Genomic Sci.">
        <title>Complete genome sequence of Beutenbergia cavernae type strain (HKI 0122).</title>
        <authorList>
            <person name="Land M."/>
            <person name="Pukall R."/>
            <person name="Abt B."/>
            <person name="Goker M."/>
            <person name="Rohde M."/>
            <person name="Glavina Del Rio T."/>
            <person name="Tice H."/>
            <person name="Copeland A."/>
            <person name="Cheng J.F."/>
            <person name="Lucas S."/>
            <person name="Chen F."/>
            <person name="Nolan M."/>
            <person name="Bruce D."/>
            <person name="Goodwin L."/>
            <person name="Pitluck S."/>
            <person name="Ivanova N."/>
            <person name="Mavromatis K."/>
            <person name="Ovchinnikova G."/>
            <person name="Pati A."/>
            <person name="Chen A."/>
            <person name="Palaniappan K."/>
            <person name="Hauser L."/>
            <person name="Chang Y.J."/>
            <person name="Jefferies C.C."/>
            <person name="Saunders E."/>
            <person name="Brettin T."/>
            <person name="Detter J.C."/>
            <person name="Han C."/>
            <person name="Chain P."/>
            <person name="Bristow J."/>
            <person name="Eisen J.A."/>
            <person name="Markowitz V."/>
            <person name="Hugenholtz P."/>
            <person name="Kyrpides N.C."/>
            <person name="Klenk H.P."/>
            <person name="Lapidus A."/>
        </authorList>
    </citation>
    <scope>NUCLEOTIDE SEQUENCE [LARGE SCALE GENOMIC DNA]</scope>
    <source>
        <strain evidence="5">ATCC BAA-8 / DSM 12333 / NBRC 16432</strain>
    </source>
</reference>
<dbReference type="SMART" id="SM00086">
    <property type="entry name" value="PAC"/>
    <property type="match status" value="1"/>
</dbReference>
<dbReference type="SMART" id="SM00331">
    <property type="entry name" value="PP2C_SIG"/>
    <property type="match status" value="1"/>
</dbReference>
<dbReference type="InterPro" id="IPR036457">
    <property type="entry name" value="PPM-type-like_dom_sf"/>
</dbReference>
<dbReference type="Pfam" id="PF13426">
    <property type="entry name" value="PAS_9"/>
    <property type="match status" value="1"/>
</dbReference>
<dbReference type="EMBL" id="CP001618">
    <property type="protein sequence ID" value="ACQ78879.1"/>
    <property type="molecule type" value="Genomic_DNA"/>
</dbReference>
<dbReference type="PROSITE" id="PS50113">
    <property type="entry name" value="PAC"/>
    <property type="match status" value="1"/>
</dbReference>
<dbReference type="SUPFAM" id="SSF55785">
    <property type="entry name" value="PYP-like sensor domain (PAS domain)"/>
    <property type="match status" value="1"/>
</dbReference>